<dbReference type="InterPro" id="IPR018076">
    <property type="entry name" value="T2SS_GspF_dom"/>
</dbReference>
<dbReference type="InterPro" id="IPR001992">
    <property type="entry name" value="T2SS_GspF/T4SS_PilC_CS"/>
</dbReference>
<evidence type="ECO:0000256" key="8">
    <source>
        <dbReference type="ARBA" id="ARBA00023136"/>
    </source>
</evidence>
<keyword evidence="7 10" id="KW-1133">Transmembrane helix</keyword>
<feature type="transmembrane region" description="Helical" evidence="10">
    <location>
        <begin position="230"/>
        <end position="249"/>
    </location>
</feature>
<keyword evidence="13" id="KW-1185">Reference proteome</keyword>
<comment type="similarity">
    <text evidence="2 9">Belongs to the GSP F family.</text>
</comment>
<feature type="domain" description="Type II secretion system protein GspF" evidence="11">
    <location>
        <begin position="77"/>
        <end position="200"/>
    </location>
</feature>
<evidence type="ECO:0000313" key="13">
    <source>
        <dbReference type="Proteomes" id="UP001235344"/>
    </source>
</evidence>
<dbReference type="Gene3D" id="1.20.81.30">
    <property type="entry name" value="Type II secretion system (T2SS), domain F"/>
    <property type="match status" value="2"/>
</dbReference>
<dbReference type="InterPro" id="IPR003004">
    <property type="entry name" value="GspF/PilC"/>
</dbReference>
<evidence type="ECO:0000256" key="9">
    <source>
        <dbReference type="RuleBase" id="RU003923"/>
    </source>
</evidence>
<evidence type="ECO:0000256" key="7">
    <source>
        <dbReference type="ARBA" id="ARBA00022989"/>
    </source>
</evidence>
<keyword evidence="3 9" id="KW-0813">Transport</keyword>
<reference evidence="12 13" key="1">
    <citation type="submission" date="2023-08" db="EMBL/GenBank/DDBJ databases">
        <title>Transcriptome Analysis of Halomonas alkalicola CICC 11012s to Identify the Genes Involved in Alkaline Tolerances.</title>
        <authorList>
            <person name="Zhai L."/>
        </authorList>
    </citation>
    <scope>NUCLEOTIDE SEQUENCE [LARGE SCALE GENOMIC DNA]</scope>
    <source>
        <strain evidence="12 13">CICC 11012s</strain>
    </source>
</reference>
<evidence type="ECO:0000256" key="10">
    <source>
        <dbReference type="SAM" id="Phobius"/>
    </source>
</evidence>
<comment type="subcellular location">
    <subcellularLocation>
        <location evidence="1 9">Cell inner membrane</location>
        <topology evidence="1 9">Multi-pass membrane protein</topology>
    </subcellularLocation>
</comment>
<gene>
    <name evidence="12" type="ORF">B6N23_16890</name>
</gene>
<dbReference type="PROSITE" id="PS00874">
    <property type="entry name" value="T2SP_F"/>
    <property type="match status" value="1"/>
</dbReference>
<dbReference type="Pfam" id="PF00482">
    <property type="entry name" value="T2SSF"/>
    <property type="match status" value="2"/>
</dbReference>
<dbReference type="RefSeq" id="WP_305500941.1">
    <property type="nucleotide sequence ID" value="NZ_CP131913.1"/>
</dbReference>
<feature type="transmembrane region" description="Helical" evidence="10">
    <location>
        <begin position="176"/>
        <end position="196"/>
    </location>
</feature>
<evidence type="ECO:0000259" key="11">
    <source>
        <dbReference type="Pfam" id="PF00482"/>
    </source>
</evidence>
<evidence type="ECO:0000256" key="1">
    <source>
        <dbReference type="ARBA" id="ARBA00004429"/>
    </source>
</evidence>
<evidence type="ECO:0000256" key="4">
    <source>
        <dbReference type="ARBA" id="ARBA00022475"/>
    </source>
</evidence>
<sequence>MATARKLRPTKEIKLYRWRWTGKGPGGRKVGGEIVAAQKGEVEKILAGQNIIIKNVRRKSGFGGGMGKIKPRDIMLFARQMATMIRAGVPVLQAFQVVAESIKKPAMSGLVQELMNDVAAGASFSDALKRHPQHFDRLFANLVEAGEQSGSLDRMLDRVATYKEKIELLKGRVKKALWYPAAVIAVGIGVTALLLIKVVPQFESLFQGFGAELPAMTRMTIAMSEFAQAYWWWGVLGVAALIFFIRTGMKKSEAFAYRMHAFALKVPVLGEILDKSAVARYSRTLATTFGAGVPLVEALDTAAGATGNKVYERAVVQIREDVATGQQLNFAMRMTERFPPLAVQMVGIGEEAGSLDAMLNRVADYYEEEVDNMVDTLTSLLEPFIIVVLGVLVGGLVISMYLPIFELGSVI</sequence>
<feature type="transmembrane region" description="Helical" evidence="10">
    <location>
        <begin position="383"/>
        <end position="404"/>
    </location>
</feature>
<dbReference type="InterPro" id="IPR042094">
    <property type="entry name" value="T2SS_GspF_sf"/>
</dbReference>
<evidence type="ECO:0000256" key="3">
    <source>
        <dbReference type="ARBA" id="ARBA00022448"/>
    </source>
</evidence>
<evidence type="ECO:0000256" key="2">
    <source>
        <dbReference type="ARBA" id="ARBA00005745"/>
    </source>
</evidence>
<evidence type="ECO:0000313" key="12">
    <source>
        <dbReference type="EMBL" id="WLI73360.1"/>
    </source>
</evidence>
<organism evidence="12 13">
    <name type="scientific">Halomonas alkalicola</name>
    <dbReference type="NCBI Taxonomy" id="1930622"/>
    <lineage>
        <taxon>Bacteria</taxon>
        <taxon>Pseudomonadati</taxon>
        <taxon>Pseudomonadota</taxon>
        <taxon>Gammaproteobacteria</taxon>
        <taxon>Oceanospirillales</taxon>
        <taxon>Halomonadaceae</taxon>
        <taxon>Halomonas</taxon>
    </lineage>
</organism>
<dbReference type="Proteomes" id="UP001235344">
    <property type="component" value="Chromosome"/>
</dbReference>
<evidence type="ECO:0000256" key="5">
    <source>
        <dbReference type="ARBA" id="ARBA00022519"/>
    </source>
</evidence>
<protein>
    <submittedName>
        <fullName evidence="12">Type II secretion system F family protein</fullName>
    </submittedName>
</protein>
<dbReference type="PANTHER" id="PTHR30012">
    <property type="entry name" value="GENERAL SECRETION PATHWAY PROTEIN"/>
    <property type="match status" value="1"/>
</dbReference>
<dbReference type="PANTHER" id="PTHR30012:SF7">
    <property type="entry name" value="PROTEIN TRANSPORT PROTEIN HOFC HOMOLOG"/>
    <property type="match status" value="1"/>
</dbReference>
<keyword evidence="5" id="KW-0997">Cell inner membrane</keyword>
<keyword evidence="4" id="KW-1003">Cell membrane</keyword>
<proteinExistence type="inferred from homology"/>
<dbReference type="PRINTS" id="PR00812">
    <property type="entry name" value="BCTERIALGSPF"/>
</dbReference>
<feature type="domain" description="Type II secretion system protein GspF" evidence="11">
    <location>
        <begin position="282"/>
        <end position="403"/>
    </location>
</feature>
<dbReference type="EMBL" id="CP131913">
    <property type="protein sequence ID" value="WLI73360.1"/>
    <property type="molecule type" value="Genomic_DNA"/>
</dbReference>
<name>A0ABY9H4X5_9GAMM</name>
<evidence type="ECO:0000256" key="6">
    <source>
        <dbReference type="ARBA" id="ARBA00022692"/>
    </source>
</evidence>
<keyword evidence="8 10" id="KW-0472">Membrane</keyword>
<keyword evidence="6 9" id="KW-0812">Transmembrane</keyword>
<accession>A0ABY9H4X5</accession>